<dbReference type="AlphaFoldDB" id="A0A1T4JKJ9"/>
<dbReference type="Proteomes" id="UP000190423">
    <property type="component" value="Unassembled WGS sequence"/>
</dbReference>
<gene>
    <name evidence="1" type="ORF">SAMN02745149_00515</name>
</gene>
<accession>A0A1T4JKJ9</accession>
<evidence type="ECO:0000313" key="1">
    <source>
        <dbReference type="EMBL" id="SJZ30676.1"/>
    </source>
</evidence>
<organism evidence="1 2">
    <name type="scientific">Treponema porcinum</name>
    <dbReference type="NCBI Taxonomy" id="261392"/>
    <lineage>
        <taxon>Bacteria</taxon>
        <taxon>Pseudomonadati</taxon>
        <taxon>Spirochaetota</taxon>
        <taxon>Spirochaetia</taxon>
        <taxon>Spirochaetales</taxon>
        <taxon>Treponemataceae</taxon>
        <taxon>Treponema</taxon>
    </lineage>
</organism>
<reference evidence="1 2" key="1">
    <citation type="submission" date="2017-02" db="EMBL/GenBank/DDBJ databases">
        <authorList>
            <person name="Peterson S.W."/>
        </authorList>
    </citation>
    <scope>NUCLEOTIDE SEQUENCE [LARGE SCALE GENOMIC DNA]</scope>
    <source>
        <strain evidence="1 2">ATCC BAA-908</strain>
    </source>
</reference>
<dbReference type="OrthoDB" id="161705at2"/>
<evidence type="ECO:0000313" key="2">
    <source>
        <dbReference type="Proteomes" id="UP000190423"/>
    </source>
</evidence>
<proteinExistence type="predicted"/>
<evidence type="ECO:0008006" key="3">
    <source>
        <dbReference type="Google" id="ProtNLM"/>
    </source>
</evidence>
<dbReference type="STRING" id="261392.SAMN02745149_00515"/>
<keyword evidence="2" id="KW-1185">Reference proteome</keyword>
<protein>
    <recommendedName>
        <fullName evidence="3">HNH endonuclease</fullName>
    </recommendedName>
</protein>
<sequence>MPMNRAIYPKNWNEIAFSVKDNAGWICEKCGKQCRKPGEPFDTHKRTLTTAHLDHNPQNCNKDNLKAYCAPCHLRYDAQHHAETRKKKKFSIAYICASQLGEEQ</sequence>
<dbReference type="RefSeq" id="WP_078932438.1">
    <property type="nucleotide sequence ID" value="NZ_FUWG01000003.1"/>
</dbReference>
<dbReference type="GeneID" id="78315833"/>
<dbReference type="EMBL" id="FUWG01000003">
    <property type="protein sequence ID" value="SJZ30676.1"/>
    <property type="molecule type" value="Genomic_DNA"/>
</dbReference>
<name>A0A1T4JKJ9_TREPO</name>